<dbReference type="PROSITE" id="PS00108">
    <property type="entry name" value="PROTEIN_KINASE_ST"/>
    <property type="match status" value="1"/>
</dbReference>
<dbReference type="Pfam" id="PF00069">
    <property type="entry name" value="Pkinase"/>
    <property type="match status" value="1"/>
</dbReference>
<name>K5BD28_MYCHD</name>
<dbReference type="Proteomes" id="UP000006265">
    <property type="component" value="Unassembled WGS sequence"/>
</dbReference>
<evidence type="ECO:0000256" key="3">
    <source>
        <dbReference type="ARBA" id="ARBA00022679"/>
    </source>
</evidence>
<evidence type="ECO:0000256" key="1">
    <source>
        <dbReference type="ARBA" id="ARBA00012513"/>
    </source>
</evidence>
<dbReference type="EC" id="2.7.11.1" evidence="1"/>
<evidence type="ECO:0000313" key="8">
    <source>
        <dbReference type="Proteomes" id="UP000006265"/>
    </source>
</evidence>
<dbReference type="SMART" id="SM00220">
    <property type="entry name" value="S_TKc"/>
    <property type="match status" value="1"/>
</dbReference>
<sequence length="506" mass="53867">MLLATGDEFAGYRIQRLLGSDGTGEVYLAQDPRLPRFDALKILPAHLATDISYRQRFEREADLAATLSHPHIVAVHDRGEERGRLWISMDFVDGTDAARLLRESGPIPVPAVLDIVDAVADALDYAHERGLLHRDVKPANILLSTPQHGPRRILLSDFGVARRADEVSGLTSTNSVSYVSPEQLTGQQVDRRSDQYSLALTAYELLCGTKPFDGSNAATVIAQQLNAAPPRIGGVRPDLAAADPVFTRALAKHPDGRFATCGEFAVALRSSLTGTAPAPVVTGAPAAAPMAPPATVPPTFGYAEPAGLAPPYPPFPTSPTVAGYPHPVGSAPPYPAPTPMKRSRSGVVGIAVPAILAVLLAVAITFAVAVPGRSGPAPAAAEPDWEPYVAAAKTVAEAIYTSDYRTVDQDYQRILDITTGPLHDDFKEHADVVIDGTRSLEGVSSATAVGAGLEKLGTDRADVIVAVKVQTGRASWRDPFPDVERLRLTIERVGDEYKASRMQEVR</sequence>
<keyword evidence="8" id="KW-1185">Reference proteome</keyword>
<comment type="caution">
    <text evidence="7">The sequence shown here is derived from an EMBL/GenBank/DDBJ whole genome shotgun (WGS) entry which is preliminary data.</text>
</comment>
<dbReference type="GO" id="GO:0004674">
    <property type="term" value="F:protein serine/threonine kinase activity"/>
    <property type="evidence" value="ECO:0007669"/>
    <property type="project" value="UniProtKB-KW"/>
</dbReference>
<keyword evidence="5 7" id="KW-0418">Kinase</keyword>
<gene>
    <name evidence="7" type="ORF">C731_0332</name>
</gene>
<dbReference type="Gene3D" id="3.30.200.20">
    <property type="entry name" value="Phosphorylase Kinase, domain 1"/>
    <property type="match status" value="1"/>
</dbReference>
<evidence type="ECO:0000256" key="5">
    <source>
        <dbReference type="ARBA" id="ARBA00022777"/>
    </source>
</evidence>
<dbReference type="InterPro" id="IPR011009">
    <property type="entry name" value="Kinase-like_dom_sf"/>
</dbReference>
<dbReference type="GO" id="GO:0005524">
    <property type="term" value="F:ATP binding"/>
    <property type="evidence" value="ECO:0007669"/>
    <property type="project" value="UniProtKB-KW"/>
</dbReference>
<accession>K5BD28</accession>
<dbReference type="EMBL" id="AMRA01000010">
    <property type="protein sequence ID" value="EKF25630.1"/>
    <property type="molecule type" value="Genomic_DNA"/>
</dbReference>
<protein>
    <recommendedName>
        <fullName evidence="1">non-specific serine/threonine protein kinase</fullName>
        <ecNumber evidence="1">2.7.11.1</ecNumber>
    </recommendedName>
</protein>
<keyword evidence="2" id="KW-0723">Serine/threonine-protein kinase</keyword>
<evidence type="ECO:0000256" key="2">
    <source>
        <dbReference type="ARBA" id="ARBA00022527"/>
    </source>
</evidence>
<keyword evidence="6" id="KW-0067">ATP-binding</keyword>
<keyword evidence="4" id="KW-0547">Nucleotide-binding</keyword>
<dbReference type="PROSITE" id="PS50011">
    <property type="entry name" value="PROTEIN_KINASE_DOM"/>
    <property type="match status" value="1"/>
</dbReference>
<dbReference type="InterPro" id="IPR000719">
    <property type="entry name" value="Prot_kinase_dom"/>
</dbReference>
<keyword evidence="3 7" id="KW-0808">Transferase</keyword>
<dbReference type="PANTHER" id="PTHR43289">
    <property type="entry name" value="MITOGEN-ACTIVATED PROTEIN KINASE KINASE KINASE 20-RELATED"/>
    <property type="match status" value="1"/>
</dbReference>
<evidence type="ECO:0000256" key="4">
    <source>
        <dbReference type="ARBA" id="ARBA00022741"/>
    </source>
</evidence>
<dbReference type="InterPro" id="IPR008271">
    <property type="entry name" value="Ser/Thr_kinase_AS"/>
</dbReference>
<dbReference type="eggNOG" id="COG0515">
    <property type="taxonomic scope" value="Bacteria"/>
</dbReference>
<dbReference type="PATRIC" id="fig|1122247.3.peg.313"/>
<proteinExistence type="predicted"/>
<organism evidence="7 8">
    <name type="scientific">Mycolicibacterium hassiacum (strain DSM 44199 / CIP 105218 / JCM 12690 / 3849)</name>
    <name type="common">Mycobacterium hassiacum</name>
    <dbReference type="NCBI Taxonomy" id="1122247"/>
    <lineage>
        <taxon>Bacteria</taxon>
        <taxon>Bacillati</taxon>
        <taxon>Actinomycetota</taxon>
        <taxon>Actinomycetes</taxon>
        <taxon>Mycobacteriales</taxon>
        <taxon>Mycobacteriaceae</taxon>
        <taxon>Mycolicibacterium</taxon>
    </lineage>
</organism>
<dbReference type="GO" id="GO:0080090">
    <property type="term" value="P:regulation of primary metabolic process"/>
    <property type="evidence" value="ECO:0007669"/>
    <property type="project" value="UniProtKB-ARBA"/>
</dbReference>
<evidence type="ECO:0000256" key="6">
    <source>
        <dbReference type="ARBA" id="ARBA00022840"/>
    </source>
</evidence>
<dbReference type="PANTHER" id="PTHR43289:SF6">
    <property type="entry name" value="SERINE_THREONINE-PROTEIN KINASE NEKL-3"/>
    <property type="match status" value="1"/>
</dbReference>
<dbReference type="OrthoDB" id="5622056at2"/>
<reference evidence="7 8" key="1">
    <citation type="journal article" date="2012" name="J. Bacteriol.">
        <title>Genome sequence of Mycobacterium hassiacum DSM 44199, a rare source of heat-stable mycobacterial proteins.</title>
        <authorList>
            <person name="Tiago I."/>
            <person name="Maranha A."/>
            <person name="Mendes V."/>
            <person name="Alarico S."/>
            <person name="Moynihan P.J."/>
            <person name="Clarke A.J."/>
            <person name="Macedo-Ribeiro S."/>
            <person name="Pereira P.J."/>
            <person name="Empadinhas N."/>
        </authorList>
    </citation>
    <scope>NUCLEOTIDE SEQUENCE [LARGE SCALE GENOMIC DNA]</scope>
    <source>
        <strain evidence="8">DSM 44199 / CIP 105218 / JCM 12690 / 3849</strain>
    </source>
</reference>
<dbReference type="Gene3D" id="1.10.510.10">
    <property type="entry name" value="Transferase(Phosphotransferase) domain 1"/>
    <property type="match status" value="1"/>
</dbReference>
<dbReference type="SUPFAM" id="SSF56112">
    <property type="entry name" value="Protein kinase-like (PK-like)"/>
    <property type="match status" value="1"/>
</dbReference>
<dbReference type="AlphaFoldDB" id="K5BD28"/>
<dbReference type="STRING" id="1122247.GCA_000379865_00646"/>
<dbReference type="CDD" id="cd14014">
    <property type="entry name" value="STKc_PknB_like"/>
    <property type="match status" value="1"/>
</dbReference>
<evidence type="ECO:0000313" key="7">
    <source>
        <dbReference type="EMBL" id="EKF25630.1"/>
    </source>
</evidence>
<dbReference type="RefSeq" id="WP_005623793.1">
    <property type="nucleotide sequence ID" value="NZ_AMRA01000010.1"/>
</dbReference>